<proteinExistence type="predicted"/>
<evidence type="ECO:0000313" key="2">
    <source>
        <dbReference type="EMBL" id="WNM26944.1"/>
    </source>
</evidence>
<sequence length="110" mass="11314">MTQHLVIAGDALVVAATRIDGLAVDLGSADDRSAQIRDGLGTAAEVEPLRSAVDGFVSSWGIRREGLCESLSGLASAARRIDEGFDGAEQNLAQSATPVSRTVAPGHEAI</sequence>
<dbReference type="EMBL" id="CP134880">
    <property type="protein sequence ID" value="WNM26944.1"/>
    <property type="molecule type" value="Genomic_DNA"/>
</dbReference>
<feature type="region of interest" description="Disordered" evidence="1">
    <location>
        <begin position="91"/>
        <end position="110"/>
    </location>
</feature>
<dbReference type="AlphaFoldDB" id="A0AA96FC08"/>
<evidence type="ECO:0000256" key="1">
    <source>
        <dbReference type="SAM" id="MobiDB-lite"/>
    </source>
</evidence>
<protein>
    <recommendedName>
        <fullName evidence="3">Excreted virulence factor EspC, type VII ESX diderm</fullName>
    </recommendedName>
</protein>
<gene>
    <name evidence="2" type="ORF">RN607_12150</name>
</gene>
<evidence type="ECO:0008006" key="3">
    <source>
        <dbReference type="Google" id="ProtNLM"/>
    </source>
</evidence>
<accession>A0AA96FC08</accession>
<feature type="compositionally biased region" description="Polar residues" evidence="1">
    <location>
        <begin position="91"/>
        <end position="100"/>
    </location>
</feature>
<reference evidence="2" key="1">
    <citation type="submission" date="2023-09" db="EMBL/GenBank/DDBJ databases">
        <title>Demequina sp. a novel bacteria isolated from Capsicum annuum.</title>
        <authorList>
            <person name="Humaira Z."/>
            <person name="Lee J."/>
            <person name="Cho D."/>
        </authorList>
    </citation>
    <scope>NUCLEOTIDE SEQUENCE</scope>
    <source>
        <strain evidence="2">PMTSA13</strain>
    </source>
</reference>
<dbReference type="KEGG" id="dcp:RN607_12150"/>
<dbReference type="Proteomes" id="UP001303408">
    <property type="component" value="Chromosome"/>
</dbReference>
<name>A0AA96FC08_9MICO</name>
<dbReference type="RefSeq" id="WP_313542842.1">
    <property type="nucleotide sequence ID" value="NZ_CP134880.1"/>
</dbReference>
<organism evidence="2">
    <name type="scientific">Demequina capsici</name>
    <dbReference type="NCBI Taxonomy" id="3075620"/>
    <lineage>
        <taxon>Bacteria</taxon>
        <taxon>Bacillati</taxon>
        <taxon>Actinomycetota</taxon>
        <taxon>Actinomycetes</taxon>
        <taxon>Micrococcales</taxon>
        <taxon>Demequinaceae</taxon>
        <taxon>Demequina</taxon>
    </lineage>
</organism>